<comment type="caution">
    <text evidence="2">The sequence shown here is derived from an EMBL/GenBank/DDBJ whole genome shotgun (WGS) entry which is preliminary data.</text>
</comment>
<gene>
    <name evidence="2" type="ORF">GCM10020367_49470</name>
</gene>
<sequence length="68" mass="7710">MVHTPVVLRRAAQHRHTDPSAREWAEEQAALLERLAAEYRQTYHGGPHPGPCRCHECLTLTPDTLTPE</sequence>
<evidence type="ECO:0000313" key="2">
    <source>
        <dbReference type="EMBL" id="GAA3376712.1"/>
    </source>
</evidence>
<evidence type="ECO:0000313" key="3">
    <source>
        <dbReference type="Proteomes" id="UP001499990"/>
    </source>
</evidence>
<dbReference type="RefSeq" id="WP_345041436.1">
    <property type="nucleotide sequence ID" value="NZ_BAAAYL010000001.1"/>
</dbReference>
<accession>A0ABP6SH16</accession>
<reference evidence="3" key="1">
    <citation type="journal article" date="2019" name="Int. J. Syst. Evol. Microbiol.">
        <title>The Global Catalogue of Microorganisms (GCM) 10K type strain sequencing project: providing services to taxonomists for standard genome sequencing and annotation.</title>
        <authorList>
            <consortium name="The Broad Institute Genomics Platform"/>
            <consortium name="The Broad Institute Genome Sequencing Center for Infectious Disease"/>
            <person name="Wu L."/>
            <person name="Ma J."/>
        </authorList>
    </citation>
    <scope>NUCLEOTIDE SEQUENCE [LARGE SCALE GENOMIC DNA]</scope>
    <source>
        <strain evidence="3">JCM 9651</strain>
    </source>
</reference>
<feature type="region of interest" description="Disordered" evidence="1">
    <location>
        <begin position="1"/>
        <end position="23"/>
    </location>
</feature>
<organism evidence="2 3">
    <name type="scientific">Streptomyces sannanensis</name>
    <dbReference type="NCBI Taxonomy" id="285536"/>
    <lineage>
        <taxon>Bacteria</taxon>
        <taxon>Bacillati</taxon>
        <taxon>Actinomycetota</taxon>
        <taxon>Actinomycetes</taxon>
        <taxon>Kitasatosporales</taxon>
        <taxon>Streptomycetaceae</taxon>
        <taxon>Streptomyces</taxon>
    </lineage>
</organism>
<evidence type="ECO:0000256" key="1">
    <source>
        <dbReference type="SAM" id="MobiDB-lite"/>
    </source>
</evidence>
<protein>
    <submittedName>
        <fullName evidence="2">Uncharacterized protein</fullName>
    </submittedName>
</protein>
<dbReference type="Proteomes" id="UP001499990">
    <property type="component" value="Unassembled WGS sequence"/>
</dbReference>
<proteinExistence type="predicted"/>
<keyword evidence="3" id="KW-1185">Reference proteome</keyword>
<name>A0ABP6SH16_9ACTN</name>
<dbReference type="EMBL" id="BAAAYL010000001">
    <property type="protein sequence ID" value="GAA3376712.1"/>
    <property type="molecule type" value="Genomic_DNA"/>
</dbReference>